<feature type="transmembrane region" description="Helical" evidence="8">
    <location>
        <begin position="228"/>
        <end position="250"/>
    </location>
</feature>
<keyword evidence="5 8" id="KW-1133">Transmembrane helix</keyword>
<feature type="transmembrane region" description="Helical" evidence="8">
    <location>
        <begin position="286"/>
        <end position="304"/>
    </location>
</feature>
<dbReference type="GO" id="GO:0005886">
    <property type="term" value="C:plasma membrane"/>
    <property type="evidence" value="ECO:0007669"/>
    <property type="project" value="TreeGrafter"/>
</dbReference>
<keyword evidence="6 8" id="KW-0472">Membrane</keyword>
<keyword evidence="12" id="KW-1185">Reference proteome</keyword>
<comment type="subcellular location">
    <subcellularLocation>
        <location evidence="1">Membrane</location>
        <topology evidence="1">Multi-pass membrane protein</topology>
    </subcellularLocation>
</comment>
<dbReference type="Pfam" id="PF00909">
    <property type="entry name" value="Ammonium_transp"/>
    <property type="match status" value="1"/>
</dbReference>
<dbReference type="Gene3D" id="1.10.3430.10">
    <property type="entry name" value="Ammonium transporter AmtB like domains"/>
    <property type="match status" value="1"/>
</dbReference>
<feature type="transmembrane region" description="Helical" evidence="8">
    <location>
        <begin position="151"/>
        <end position="173"/>
    </location>
</feature>
<evidence type="ECO:0000313" key="12">
    <source>
        <dbReference type="Proteomes" id="UP000460561"/>
    </source>
</evidence>
<feature type="transmembrane region" description="Helical" evidence="8">
    <location>
        <begin position="34"/>
        <end position="55"/>
    </location>
</feature>
<feature type="transmembrane region" description="Helical" evidence="8">
    <location>
        <begin position="185"/>
        <end position="207"/>
    </location>
</feature>
<comment type="similarity">
    <text evidence="2">Belongs to the ammonia transporter channel (TC 1.A.11.2) family.</text>
</comment>
<comment type="caution">
    <text evidence="11">The sequence shown here is derived from an EMBL/GenBank/DDBJ whole genome shotgun (WGS) entry which is preliminary data.</text>
</comment>
<feature type="transmembrane region" description="Helical" evidence="8">
    <location>
        <begin position="256"/>
        <end position="274"/>
    </location>
</feature>
<protein>
    <submittedName>
        <fullName evidence="11">Ammonium transporter</fullName>
    </submittedName>
</protein>
<sequence length="424" mass="43931">MRYRLAAGLGIAASSTAALAQSPYAAVNDSGDTAWLLTCSALILFAAIPGFAFYYGGQVKRRIFHSLLTQIAIIAAVVSLLWVAIGYTLAFGFVSNGWIGAGNAAMLKELGSLRAATRIPESTFVLFELGFALLGPIIMLGAWAGRARLSWAICFTAIWSLLIYAPVAHWVWGGGWMASLGVIDFAGGSVVHLTAGISAIVIALLMGKGIAFRESGVTPPPRSPATTLAGAGLIWLGWFGMVGGSALAATDDASSAIINMHMASCTAALTWIAMERIFLGKISLSGFASGLLSGLITISSAALFVSPLAAMLIGPAGALCCYSFARLLKAKFQIDDTLNIFALHGVGGAVGMICAGIFTSSQMGGTGLPEDVSVWTAFGVQLLCVTVIALYGAVVSALASLAVSLFLPMRVSEKEERDADLTAE</sequence>
<evidence type="ECO:0000256" key="9">
    <source>
        <dbReference type="SAM" id="SignalP"/>
    </source>
</evidence>
<proteinExistence type="inferred from homology"/>
<evidence type="ECO:0000256" key="3">
    <source>
        <dbReference type="ARBA" id="ARBA00022448"/>
    </source>
</evidence>
<dbReference type="OrthoDB" id="9814202at2"/>
<keyword evidence="3" id="KW-0813">Transport</keyword>
<accession>A0A845A6Z0</accession>
<reference evidence="11 12" key="1">
    <citation type="submission" date="2019-12" db="EMBL/GenBank/DDBJ databases">
        <title>Genomic-based taxomic classification of the family Erythrobacteraceae.</title>
        <authorList>
            <person name="Xu L."/>
        </authorList>
    </citation>
    <scope>NUCLEOTIDE SEQUENCE [LARGE SCALE GENOMIC DNA]</scope>
    <source>
        <strain evidence="11 12">DSM 18604</strain>
    </source>
</reference>
<feature type="signal peptide" evidence="9">
    <location>
        <begin position="1"/>
        <end position="20"/>
    </location>
</feature>
<dbReference type="SUPFAM" id="SSF111352">
    <property type="entry name" value="Ammonium transporter"/>
    <property type="match status" value="1"/>
</dbReference>
<dbReference type="Proteomes" id="UP000460561">
    <property type="component" value="Unassembled WGS sequence"/>
</dbReference>
<feature type="transmembrane region" description="Helical" evidence="8">
    <location>
        <begin position="378"/>
        <end position="407"/>
    </location>
</feature>
<evidence type="ECO:0000256" key="1">
    <source>
        <dbReference type="ARBA" id="ARBA00004141"/>
    </source>
</evidence>
<dbReference type="InterPro" id="IPR029020">
    <property type="entry name" value="Ammonium/urea_transptr"/>
</dbReference>
<feature type="transmembrane region" description="Helical" evidence="8">
    <location>
        <begin position="340"/>
        <end position="358"/>
    </location>
</feature>
<evidence type="ECO:0000259" key="10">
    <source>
        <dbReference type="Pfam" id="PF00909"/>
    </source>
</evidence>
<dbReference type="PANTHER" id="PTHR43029:SF10">
    <property type="entry name" value="AMMONIUM TRANSPORTER MEP2"/>
    <property type="match status" value="1"/>
</dbReference>
<dbReference type="PANTHER" id="PTHR43029">
    <property type="entry name" value="AMMONIUM TRANSPORTER MEP2"/>
    <property type="match status" value="1"/>
</dbReference>
<dbReference type="RefSeq" id="WP_160738453.1">
    <property type="nucleotide sequence ID" value="NZ_WTYQ01000001.1"/>
</dbReference>
<gene>
    <name evidence="11" type="ORF">GRI39_04560</name>
</gene>
<feature type="domain" description="Ammonium transporter AmtB-like" evidence="10">
    <location>
        <begin position="34"/>
        <end position="421"/>
    </location>
</feature>
<dbReference type="InterPro" id="IPR001905">
    <property type="entry name" value="Ammonium_transpt"/>
</dbReference>
<evidence type="ECO:0000256" key="7">
    <source>
        <dbReference type="ARBA" id="ARBA00023177"/>
    </source>
</evidence>
<dbReference type="InterPro" id="IPR024041">
    <property type="entry name" value="NH4_transpt_AmtB-like_dom"/>
</dbReference>
<evidence type="ECO:0000256" key="5">
    <source>
        <dbReference type="ARBA" id="ARBA00022989"/>
    </source>
</evidence>
<feature type="transmembrane region" description="Helical" evidence="8">
    <location>
        <begin position="124"/>
        <end position="144"/>
    </location>
</feature>
<keyword evidence="4 8" id="KW-0812">Transmembrane</keyword>
<keyword evidence="7" id="KW-0924">Ammonia transport</keyword>
<feature type="chain" id="PRO_5032282924" evidence="9">
    <location>
        <begin position="21"/>
        <end position="424"/>
    </location>
</feature>
<evidence type="ECO:0000256" key="8">
    <source>
        <dbReference type="SAM" id="Phobius"/>
    </source>
</evidence>
<feature type="transmembrane region" description="Helical" evidence="8">
    <location>
        <begin position="310"/>
        <end position="328"/>
    </location>
</feature>
<dbReference type="GO" id="GO:0008519">
    <property type="term" value="F:ammonium channel activity"/>
    <property type="evidence" value="ECO:0007669"/>
    <property type="project" value="InterPro"/>
</dbReference>
<keyword evidence="9" id="KW-0732">Signal</keyword>
<name>A0A845A6Z0_9SPHN</name>
<feature type="transmembrane region" description="Helical" evidence="8">
    <location>
        <begin position="67"/>
        <end position="90"/>
    </location>
</feature>
<evidence type="ECO:0000256" key="2">
    <source>
        <dbReference type="ARBA" id="ARBA00005887"/>
    </source>
</evidence>
<dbReference type="AlphaFoldDB" id="A0A845A6Z0"/>
<evidence type="ECO:0000256" key="4">
    <source>
        <dbReference type="ARBA" id="ARBA00022692"/>
    </source>
</evidence>
<organism evidence="11 12">
    <name type="scientific">Altericroceibacterium indicum</name>
    <dbReference type="NCBI Taxonomy" id="374177"/>
    <lineage>
        <taxon>Bacteria</taxon>
        <taxon>Pseudomonadati</taxon>
        <taxon>Pseudomonadota</taxon>
        <taxon>Alphaproteobacteria</taxon>
        <taxon>Sphingomonadales</taxon>
        <taxon>Erythrobacteraceae</taxon>
        <taxon>Altericroceibacterium</taxon>
    </lineage>
</organism>
<evidence type="ECO:0000256" key="6">
    <source>
        <dbReference type="ARBA" id="ARBA00023136"/>
    </source>
</evidence>
<dbReference type="EMBL" id="WTYQ01000001">
    <property type="protein sequence ID" value="MXP25317.1"/>
    <property type="molecule type" value="Genomic_DNA"/>
</dbReference>
<evidence type="ECO:0000313" key="11">
    <source>
        <dbReference type="EMBL" id="MXP25317.1"/>
    </source>
</evidence>